<dbReference type="AlphaFoldDB" id="A0A0S4LRV1"/>
<accession>A0A0S4LRV1</accession>
<dbReference type="Pfam" id="PF22725">
    <property type="entry name" value="GFO_IDH_MocA_C3"/>
    <property type="match status" value="1"/>
</dbReference>
<dbReference type="EMBL" id="CZPZ01000036">
    <property type="protein sequence ID" value="CUS39999.1"/>
    <property type="molecule type" value="Genomic_DNA"/>
</dbReference>
<dbReference type="STRING" id="1742973.COMA2_90178"/>
<evidence type="ECO:0000313" key="3">
    <source>
        <dbReference type="EMBL" id="CUS39999.1"/>
    </source>
</evidence>
<feature type="domain" description="GFO/IDH/MocA-like oxidoreductase" evidence="2">
    <location>
        <begin position="158"/>
        <end position="231"/>
    </location>
</feature>
<dbReference type="SUPFAM" id="SSF55347">
    <property type="entry name" value="Glyceraldehyde-3-phosphate dehydrogenase-like, C-terminal domain"/>
    <property type="match status" value="1"/>
</dbReference>
<dbReference type="GO" id="GO:0016491">
    <property type="term" value="F:oxidoreductase activity"/>
    <property type="evidence" value="ECO:0007669"/>
    <property type="project" value="UniProtKB-KW"/>
</dbReference>
<dbReference type="Gene3D" id="3.40.50.720">
    <property type="entry name" value="NAD(P)-binding Rossmann-like Domain"/>
    <property type="match status" value="1"/>
</dbReference>
<evidence type="ECO:0000313" key="4">
    <source>
        <dbReference type="Proteomes" id="UP000198736"/>
    </source>
</evidence>
<protein>
    <submittedName>
        <fullName evidence="3">Putative Oxidoreductase, Gfo/Idh/MocA family</fullName>
        <ecNumber evidence="3">1.-.-.-</ecNumber>
    </submittedName>
</protein>
<evidence type="ECO:0000259" key="2">
    <source>
        <dbReference type="Pfam" id="PF22725"/>
    </source>
</evidence>
<name>A0A0S4LRV1_9BACT</name>
<evidence type="ECO:0000259" key="1">
    <source>
        <dbReference type="Pfam" id="PF01408"/>
    </source>
</evidence>
<dbReference type="OrthoDB" id="9815825at2"/>
<dbReference type="PANTHER" id="PTHR43377">
    <property type="entry name" value="BILIVERDIN REDUCTASE A"/>
    <property type="match status" value="1"/>
</dbReference>
<dbReference type="EC" id="1.-.-.-" evidence="3"/>
<proteinExistence type="predicted"/>
<keyword evidence="4" id="KW-1185">Reference proteome</keyword>
<gene>
    <name evidence="3" type="ORF">COMA2_90178</name>
</gene>
<dbReference type="InterPro" id="IPR051450">
    <property type="entry name" value="Gfo/Idh/MocA_Oxidoreductases"/>
</dbReference>
<reference evidence="4" key="1">
    <citation type="submission" date="2015-10" db="EMBL/GenBank/DDBJ databases">
        <authorList>
            <person name="Luecker S."/>
            <person name="Luecker S."/>
        </authorList>
    </citation>
    <scope>NUCLEOTIDE SEQUENCE [LARGE SCALE GENOMIC DNA]</scope>
</reference>
<dbReference type="RefSeq" id="WP_090902587.1">
    <property type="nucleotide sequence ID" value="NZ_CZPZ01000036.1"/>
</dbReference>
<dbReference type="Gene3D" id="3.30.360.10">
    <property type="entry name" value="Dihydrodipicolinate Reductase, domain 2"/>
    <property type="match status" value="1"/>
</dbReference>
<dbReference type="PANTHER" id="PTHR43377:SF1">
    <property type="entry name" value="BILIVERDIN REDUCTASE A"/>
    <property type="match status" value="1"/>
</dbReference>
<sequence>MVKLRAGVIGVGHLGQHHARLYASLPDSTLVGVIDPDQGRASVVARKHGAQVFGDLPDFLQQVDLVSIAVPTSGHYSVAKRCLEAGKHVLVEKPIAVRPTEARELVKLAAHHRCVLQVGHSERFNPIMQMMRPHIRKPLLVECYRLGTYTGRGTDVDVVLDLMIHDLDLVLSCDPGPVEDVRATGATVLSSTSDVSNARVRFRSGCVVNLTASRISPKAMRQWHVFQDDGCLSIDFQSRQGVVGRRSVEPGGKLALAAEEIQAGDGEPLKLQLESFLHAIRSDSRPIVSGEEGVAALELAHRVLSAMAVSLPRET</sequence>
<dbReference type="InterPro" id="IPR036291">
    <property type="entry name" value="NAD(P)-bd_dom_sf"/>
</dbReference>
<dbReference type="GO" id="GO:0000166">
    <property type="term" value="F:nucleotide binding"/>
    <property type="evidence" value="ECO:0007669"/>
    <property type="project" value="InterPro"/>
</dbReference>
<dbReference type="InterPro" id="IPR055170">
    <property type="entry name" value="GFO_IDH_MocA-like_dom"/>
</dbReference>
<organism evidence="3 4">
    <name type="scientific">Candidatus Nitrospira nitrificans</name>
    <dbReference type="NCBI Taxonomy" id="1742973"/>
    <lineage>
        <taxon>Bacteria</taxon>
        <taxon>Pseudomonadati</taxon>
        <taxon>Nitrospirota</taxon>
        <taxon>Nitrospiria</taxon>
        <taxon>Nitrospirales</taxon>
        <taxon>Nitrospiraceae</taxon>
        <taxon>Nitrospira</taxon>
    </lineage>
</organism>
<keyword evidence="3" id="KW-0560">Oxidoreductase</keyword>
<dbReference type="SUPFAM" id="SSF51735">
    <property type="entry name" value="NAD(P)-binding Rossmann-fold domains"/>
    <property type="match status" value="1"/>
</dbReference>
<dbReference type="Pfam" id="PF01408">
    <property type="entry name" value="GFO_IDH_MocA"/>
    <property type="match status" value="1"/>
</dbReference>
<feature type="domain" description="Gfo/Idh/MocA-like oxidoreductase N-terminal" evidence="1">
    <location>
        <begin position="4"/>
        <end position="120"/>
    </location>
</feature>
<dbReference type="InterPro" id="IPR000683">
    <property type="entry name" value="Gfo/Idh/MocA-like_OxRdtase_N"/>
</dbReference>
<dbReference type="Proteomes" id="UP000198736">
    <property type="component" value="Unassembled WGS sequence"/>
</dbReference>